<dbReference type="AlphaFoldDB" id="A0A937K1Q1"/>
<reference evidence="2" key="1">
    <citation type="submission" date="2021-01" db="EMBL/GenBank/DDBJ databases">
        <title>Fulvivirga kasyanovii gen. nov., sp nov., a novel member of the phylum Bacteroidetes isolated from seawater in a mussel farm.</title>
        <authorList>
            <person name="Zhao L.-H."/>
            <person name="Wang Z.-J."/>
        </authorList>
    </citation>
    <scope>NUCLEOTIDE SEQUENCE</scope>
    <source>
        <strain evidence="2">2943</strain>
    </source>
</reference>
<evidence type="ECO:0000259" key="1">
    <source>
        <dbReference type="Pfam" id="PF22016"/>
    </source>
</evidence>
<evidence type="ECO:0000313" key="3">
    <source>
        <dbReference type="Proteomes" id="UP000659388"/>
    </source>
</evidence>
<dbReference type="InterPro" id="IPR053864">
    <property type="entry name" value="DUF6933"/>
</dbReference>
<keyword evidence="3" id="KW-1185">Reference proteome</keyword>
<organism evidence="2 3">
    <name type="scientific">Fulvivirga sediminis</name>
    <dbReference type="NCBI Taxonomy" id="2803949"/>
    <lineage>
        <taxon>Bacteria</taxon>
        <taxon>Pseudomonadati</taxon>
        <taxon>Bacteroidota</taxon>
        <taxon>Cytophagia</taxon>
        <taxon>Cytophagales</taxon>
        <taxon>Fulvivirgaceae</taxon>
        <taxon>Fulvivirga</taxon>
    </lineage>
</organism>
<protein>
    <recommendedName>
        <fullName evidence="1">DUF6933 domain-containing protein</fullName>
    </recommendedName>
</protein>
<sequence length="179" mass="21095">MANIYCTKKLEKLLGKQLIMSEQLPNDDFGNWNAHLFTLNRRKCVIMVNDVTYYSLIFLDVLKKDLMNFQNLFYQRLTEQLAYDEIVFPEPLVSRISEYCRPNFLATNNNRKVLGTIKEFIYMVKYTFEINCDANFNNVDILHLNHILTTYLVGAIDTKKGEYGRPIEEMKNLLDRVCL</sequence>
<dbReference type="Proteomes" id="UP000659388">
    <property type="component" value="Unassembled WGS sequence"/>
</dbReference>
<dbReference type="EMBL" id="JAESIY010000018">
    <property type="protein sequence ID" value="MBL3658824.1"/>
    <property type="molecule type" value="Genomic_DNA"/>
</dbReference>
<evidence type="ECO:0000313" key="2">
    <source>
        <dbReference type="EMBL" id="MBL3658824.1"/>
    </source>
</evidence>
<name>A0A937K1Q1_9BACT</name>
<comment type="caution">
    <text evidence="2">The sequence shown here is derived from an EMBL/GenBank/DDBJ whole genome shotgun (WGS) entry which is preliminary data.</text>
</comment>
<accession>A0A937K1Q1</accession>
<gene>
    <name evidence="2" type="ORF">JL102_21930</name>
</gene>
<feature type="domain" description="DUF6933" evidence="1">
    <location>
        <begin position="4"/>
        <end position="169"/>
    </location>
</feature>
<proteinExistence type="predicted"/>
<dbReference type="RefSeq" id="WP_202246619.1">
    <property type="nucleotide sequence ID" value="NZ_JAESIY010000018.1"/>
</dbReference>
<dbReference type="Pfam" id="PF22016">
    <property type="entry name" value="DUF6933"/>
    <property type="match status" value="1"/>
</dbReference>